<dbReference type="AlphaFoldDB" id="A0A9D1GZB4"/>
<evidence type="ECO:0000313" key="3">
    <source>
        <dbReference type="Proteomes" id="UP000886842"/>
    </source>
</evidence>
<sequence length="107" mass="11137">MAIIVPVLLLVVLGTVQVAVWHHGDNTARAAAAACAERARGYDHNAGDGGAAARRTLDQVRGLSEVTVTAVDDGVQVSCTVSGTAPTLVLHGPRISQTVTMPKERLR</sequence>
<evidence type="ECO:0000313" key="2">
    <source>
        <dbReference type="EMBL" id="HIT76568.1"/>
    </source>
</evidence>
<protein>
    <submittedName>
        <fullName evidence="2">Pilus assembly protein</fullName>
    </submittedName>
</protein>
<dbReference type="EMBL" id="DVLP01000391">
    <property type="protein sequence ID" value="HIT76568.1"/>
    <property type="molecule type" value="Genomic_DNA"/>
</dbReference>
<proteinExistence type="predicted"/>
<dbReference type="Pfam" id="PF07811">
    <property type="entry name" value="TadE"/>
    <property type="match status" value="1"/>
</dbReference>
<feature type="domain" description="TadE-like" evidence="1">
    <location>
        <begin position="1"/>
        <end position="36"/>
    </location>
</feature>
<dbReference type="Proteomes" id="UP000886842">
    <property type="component" value="Unassembled WGS sequence"/>
</dbReference>
<reference evidence="2" key="1">
    <citation type="submission" date="2020-10" db="EMBL/GenBank/DDBJ databases">
        <authorList>
            <person name="Gilroy R."/>
        </authorList>
    </citation>
    <scope>NUCLEOTIDE SEQUENCE</scope>
    <source>
        <strain evidence="2">ChiGjej1B1-24693</strain>
    </source>
</reference>
<dbReference type="InterPro" id="IPR012495">
    <property type="entry name" value="TadE-like_dom"/>
</dbReference>
<accession>A0A9D1GZB4</accession>
<gene>
    <name evidence="2" type="ORF">IAA98_13370</name>
</gene>
<evidence type="ECO:0000259" key="1">
    <source>
        <dbReference type="Pfam" id="PF07811"/>
    </source>
</evidence>
<organism evidence="2 3">
    <name type="scientific">Candidatus Avipropionibacterium avicola</name>
    <dbReference type="NCBI Taxonomy" id="2840701"/>
    <lineage>
        <taxon>Bacteria</taxon>
        <taxon>Bacillati</taxon>
        <taxon>Actinomycetota</taxon>
        <taxon>Actinomycetes</taxon>
        <taxon>Propionibacteriales</taxon>
        <taxon>Propionibacteriaceae</taxon>
        <taxon>Propionibacteriaceae incertae sedis</taxon>
        <taxon>Candidatus Avipropionibacterium</taxon>
    </lineage>
</organism>
<comment type="caution">
    <text evidence="2">The sequence shown here is derived from an EMBL/GenBank/DDBJ whole genome shotgun (WGS) entry which is preliminary data.</text>
</comment>
<reference evidence="2" key="2">
    <citation type="journal article" date="2021" name="PeerJ">
        <title>Extensive microbial diversity within the chicken gut microbiome revealed by metagenomics and culture.</title>
        <authorList>
            <person name="Gilroy R."/>
            <person name="Ravi A."/>
            <person name="Getino M."/>
            <person name="Pursley I."/>
            <person name="Horton D.L."/>
            <person name="Alikhan N.F."/>
            <person name="Baker D."/>
            <person name="Gharbi K."/>
            <person name="Hall N."/>
            <person name="Watson M."/>
            <person name="Adriaenssens E.M."/>
            <person name="Foster-Nyarko E."/>
            <person name="Jarju S."/>
            <person name="Secka A."/>
            <person name="Antonio M."/>
            <person name="Oren A."/>
            <person name="Chaudhuri R.R."/>
            <person name="La Ragione R."/>
            <person name="Hildebrand F."/>
            <person name="Pallen M.J."/>
        </authorList>
    </citation>
    <scope>NUCLEOTIDE SEQUENCE</scope>
    <source>
        <strain evidence="2">ChiGjej1B1-24693</strain>
    </source>
</reference>
<name>A0A9D1GZB4_9ACTN</name>